<evidence type="ECO:0000256" key="2">
    <source>
        <dbReference type="ARBA" id="ARBA00010219"/>
    </source>
</evidence>
<comment type="catalytic activity">
    <reaction evidence="8 9">
        <text>(2S,6S)-2,6-diaminopimelate = meso-2,6-diaminopimelate</text>
        <dbReference type="Rhea" id="RHEA:15393"/>
        <dbReference type="ChEBI" id="CHEBI:57609"/>
        <dbReference type="ChEBI" id="CHEBI:57791"/>
        <dbReference type="EC" id="5.1.1.7"/>
    </reaction>
</comment>
<sequence>MKFTKMQGLGNDYIYINGFKEDIKNPAELSIRLSERHFGVGSDGIIIILPSDVADFRMRMFNADGSEGRMCGNGARCVAKYCHDKKLTDKTTFTLETLGGIKTLSCFLENGVTKTVSVDMGRAEFRAAEIPVLLDCDEVISKPLSTPVGEYTVTCVSMGNPHCVIFTECSPSELELDRIGPHFENHEAFPERVNTEFIRQLDESTLEMRVWERGSGETLACGTGACAAVAAAVRNGLCQKNQEICVRLLGGELYITCSEDYSITMRGPAEFSYEGEIEL</sequence>
<reference evidence="11" key="2">
    <citation type="journal article" date="2021" name="PeerJ">
        <title>Extensive microbial diversity within the chicken gut microbiome revealed by metagenomics and culture.</title>
        <authorList>
            <person name="Gilroy R."/>
            <person name="Ravi A."/>
            <person name="Getino M."/>
            <person name="Pursley I."/>
            <person name="Horton D.L."/>
            <person name="Alikhan N.F."/>
            <person name="Baker D."/>
            <person name="Gharbi K."/>
            <person name="Hall N."/>
            <person name="Watson M."/>
            <person name="Adriaenssens E.M."/>
            <person name="Foster-Nyarko E."/>
            <person name="Jarju S."/>
            <person name="Secka A."/>
            <person name="Antonio M."/>
            <person name="Oren A."/>
            <person name="Chaudhuri R.R."/>
            <person name="La Ragione R."/>
            <person name="Hildebrand F."/>
            <person name="Pallen M.J."/>
        </authorList>
    </citation>
    <scope>NUCLEOTIDE SEQUENCE</scope>
    <source>
        <strain evidence="11">1370</strain>
    </source>
</reference>
<organism evidence="11 12">
    <name type="scientific">Candidatus Faeciplasma avium</name>
    <dbReference type="NCBI Taxonomy" id="2840798"/>
    <lineage>
        <taxon>Bacteria</taxon>
        <taxon>Bacillati</taxon>
        <taxon>Bacillota</taxon>
        <taxon>Clostridia</taxon>
        <taxon>Eubacteriales</taxon>
        <taxon>Oscillospiraceae</taxon>
        <taxon>Oscillospiraceae incertae sedis</taxon>
        <taxon>Candidatus Faeciplasma</taxon>
    </lineage>
</organism>
<keyword evidence="6 9" id="KW-0457">Lysine biosynthesis</keyword>
<comment type="subcellular location">
    <subcellularLocation>
        <location evidence="9">Cytoplasm</location>
    </subcellularLocation>
</comment>
<comment type="pathway">
    <text evidence="1 9">Amino-acid biosynthesis; L-lysine biosynthesis via DAP pathway; DL-2,6-diaminopimelate from LL-2,6-diaminopimelate: step 1/1.</text>
</comment>
<evidence type="ECO:0000313" key="12">
    <source>
        <dbReference type="Proteomes" id="UP000823960"/>
    </source>
</evidence>
<dbReference type="PANTHER" id="PTHR31689:SF0">
    <property type="entry name" value="DIAMINOPIMELATE EPIMERASE"/>
    <property type="match status" value="1"/>
</dbReference>
<dbReference type="InterPro" id="IPR001653">
    <property type="entry name" value="DAP_epimerase_DapF"/>
</dbReference>
<dbReference type="AlphaFoldDB" id="A0A9D1T3P0"/>
<comment type="caution">
    <text evidence="9">Lacks conserved residue(s) required for the propagation of feature annotation.</text>
</comment>
<accession>A0A9D1T3P0</accession>
<dbReference type="EC" id="5.1.1.7" evidence="3 9"/>
<comment type="subunit">
    <text evidence="9">Homodimer.</text>
</comment>
<evidence type="ECO:0000256" key="8">
    <source>
        <dbReference type="ARBA" id="ARBA00051712"/>
    </source>
</evidence>
<keyword evidence="7 9" id="KW-0413">Isomerase</keyword>
<feature type="site" description="Could be important to modulate the pK values of the two catalytic cysteine residues" evidence="9">
    <location>
        <position position="212"/>
    </location>
</feature>
<dbReference type="GO" id="GO:0009089">
    <property type="term" value="P:lysine biosynthetic process via diaminopimelate"/>
    <property type="evidence" value="ECO:0007669"/>
    <property type="project" value="UniProtKB-UniRule"/>
</dbReference>
<dbReference type="Proteomes" id="UP000823960">
    <property type="component" value="Unassembled WGS sequence"/>
</dbReference>
<feature type="active site" evidence="10">
    <location>
        <position position="71"/>
    </location>
</feature>
<dbReference type="InterPro" id="IPR018510">
    <property type="entry name" value="DAP_epimerase_AS"/>
</dbReference>
<protein>
    <recommendedName>
        <fullName evidence="3 9">Diaminopimelate epimerase</fullName>
        <shortName evidence="9">DAP epimerase</shortName>
        <ecNumber evidence="3 9">5.1.1.7</ecNumber>
    </recommendedName>
    <alternativeName>
        <fullName evidence="9">PLP-independent amino acid racemase</fullName>
    </alternativeName>
</protein>
<evidence type="ECO:0000256" key="7">
    <source>
        <dbReference type="ARBA" id="ARBA00023235"/>
    </source>
</evidence>
<comment type="caution">
    <text evidence="11">The sequence shown here is derived from an EMBL/GenBank/DDBJ whole genome shotgun (WGS) entry which is preliminary data.</text>
</comment>
<feature type="site" description="Could be important to modulate the pK values of the two catalytic cysteine residues" evidence="9">
    <location>
        <position position="162"/>
    </location>
</feature>
<reference evidence="11" key="1">
    <citation type="submission" date="2020-10" db="EMBL/GenBank/DDBJ databases">
        <authorList>
            <person name="Gilroy R."/>
        </authorList>
    </citation>
    <scope>NUCLEOTIDE SEQUENCE</scope>
    <source>
        <strain evidence="11">1370</strain>
    </source>
</reference>
<evidence type="ECO:0000256" key="3">
    <source>
        <dbReference type="ARBA" id="ARBA00013080"/>
    </source>
</evidence>
<keyword evidence="5 9" id="KW-0028">Amino-acid biosynthesis</keyword>
<feature type="binding site" evidence="9">
    <location>
        <position position="62"/>
    </location>
    <ligand>
        <name>substrate</name>
    </ligand>
</feature>
<feature type="binding site" evidence="9">
    <location>
        <position position="160"/>
    </location>
    <ligand>
        <name>substrate</name>
    </ligand>
</feature>
<dbReference type="Gene3D" id="3.10.310.10">
    <property type="entry name" value="Diaminopimelate Epimerase, Chain A, domain 1"/>
    <property type="match status" value="2"/>
</dbReference>
<evidence type="ECO:0000256" key="10">
    <source>
        <dbReference type="PROSITE-ProRule" id="PRU10125"/>
    </source>
</evidence>
<dbReference type="GO" id="GO:0005829">
    <property type="term" value="C:cytosol"/>
    <property type="evidence" value="ECO:0007669"/>
    <property type="project" value="TreeGrafter"/>
</dbReference>
<dbReference type="PROSITE" id="PS01326">
    <property type="entry name" value="DAP_EPIMERASE"/>
    <property type="match status" value="1"/>
</dbReference>
<feature type="active site" description="Proton acceptor" evidence="9">
    <location>
        <position position="221"/>
    </location>
</feature>
<comment type="similarity">
    <text evidence="2 9">Belongs to the diaminopimelate epimerase family.</text>
</comment>
<keyword evidence="4 9" id="KW-0963">Cytoplasm</keyword>
<dbReference type="HAMAP" id="MF_00197">
    <property type="entry name" value="DAP_epimerase"/>
    <property type="match status" value="1"/>
</dbReference>
<dbReference type="NCBIfam" id="TIGR00652">
    <property type="entry name" value="DapF"/>
    <property type="match status" value="1"/>
</dbReference>
<dbReference type="PANTHER" id="PTHR31689">
    <property type="entry name" value="DIAMINOPIMELATE EPIMERASE, CHLOROPLASTIC"/>
    <property type="match status" value="1"/>
</dbReference>
<gene>
    <name evidence="9" type="primary">dapF</name>
    <name evidence="11" type="ORF">IAD28_03215</name>
</gene>
<feature type="binding site" evidence="9">
    <location>
        <begin position="222"/>
        <end position="223"/>
    </location>
    <ligand>
        <name>substrate</name>
    </ligand>
</feature>
<dbReference type="FunFam" id="3.10.310.10:FF:000001">
    <property type="entry name" value="Diaminopimelate epimerase"/>
    <property type="match status" value="1"/>
</dbReference>
<feature type="active site" description="Proton donor" evidence="9">
    <location>
        <position position="71"/>
    </location>
</feature>
<evidence type="ECO:0000313" key="11">
    <source>
        <dbReference type="EMBL" id="HIV10690.1"/>
    </source>
</evidence>
<proteinExistence type="inferred from homology"/>
<evidence type="ECO:0000256" key="5">
    <source>
        <dbReference type="ARBA" id="ARBA00022605"/>
    </source>
</evidence>
<dbReference type="Pfam" id="PF01678">
    <property type="entry name" value="DAP_epimerase"/>
    <property type="match status" value="2"/>
</dbReference>
<evidence type="ECO:0000256" key="4">
    <source>
        <dbReference type="ARBA" id="ARBA00022490"/>
    </source>
</evidence>
<dbReference type="SUPFAM" id="SSF54506">
    <property type="entry name" value="Diaminopimelate epimerase-like"/>
    <property type="match status" value="1"/>
</dbReference>
<evidence type="ECO:0000256" key="9">
    <source>
        <dbReference type="HAMAP-Rule" id="MF_00197"/>
    </source>
</evidence>
<feature type="binding site" evidence="9">
    <location>
        <begin position="212"/>
        <end position="213"/>
    </location>
    <ligand>
        <name>substrate</name>
    </ligand>
</feature>
<dbReference type="GO" id="GO:0008837">
    <property type="term" value="F:diaminopimelate epimerase activity"/>
    <property type="evidence" value="ECO:0007669"/>
    <property type="project" value="UniProtKB-UniRule"/>
</dbReference>
<feature type="binding site" evidence="9">
    <location>
        <begin position="72"/>
        <end position="73"/>
    </location>
    <ligand>
        <name>substrate</name>
    </ligand>
</feature>
<feature type="binding site" evidence="9">
    <location>
        <position position="11"/>
    </location>
    <ligand>
        <name>substrate</name>
    </ligand>
</feature>
<name>A0A9D1T3P0_9FIRM</name>
<feature type="binding site" evidence="9">
    <location>
        <position position="194"/>
    </location>
    <ligand>
        <name>substrate</name>
    </ligand>
</feature>
<evidence type="ECO:0000256" key="1">
    <source>
        <dbReference type="ARBA" id="ARBA00005196"/>
    </source>
</evidence>
<comment type="function">
    <text evidence="9">Catalyzes the stereoinversion of LL-2,6-diaminopimelate (L,L-DAP) to meso-diaminopimelate (meso-DAP), a precursor of L-lysine and an essential component of the bacterial peptidoglycan.</text>
</comment>
<evidence type="ECO:0000256" key="6">
    <source>
        <dbReference type="ARBA" id="ARBA00023154"/>
    </source>
</evidence>
<dbReference type="EMBL" id="DVOL01000043">
    <property type="protein sequence ID" value="HIV10690.1"/>
    <property type="molecule type" value="Genomic_DNA"/>
</dbReference>